<dbReference type="Gene3D" id="1.20.1740.10">
    <property type="entry name" value="Amino acid/polyamine transporter I"/>
    <property type="match status" value="1"/>
</dbReference>
<dbReference type="Proteomes" id="UP000492821">
    <property type="component" value="Unassembled WGS sequence"/>
</dbReference>
<comment type="catalytic activity">
    <reaction evidence="18">
        <text>chloride(out) + Na(+)(out) = chloride(in) + Na(+)(in)</text>
        <dbReference type="Rhea" id="RHEA:73887"/>
        <dbReference type="ChEBI" id="CHEBI:17996"/>
        <dbReference type="ChEBI" id="CHEBI:29101"/>
    </reaction>
</comment>
<keyword evidence="6" id="KW-0547">Nucleotide-binding</keyword>
<comment type="subcellular location">
    <subcellularLocation>
        <location evidence="1">Apical cell membrane</location>
        <topology evidence="1">Multi-pass membrane protein</topology>
    </subcellularLocation>
</comment>
<evidence type="ECO:0000313" key="28">
    <source>
        <dbReference type="WBParaSite" id="Pan_g2070.t1"/>
    </source>
</evidence>
<keyword evidence="17" id="KW-0868">Chloride</keyword>
<feature type="domain" description="Amino acid permease/ SLC12A" evidence="25">
    <location>
        <begin position="94"/>
        <end position="586"/>
    </location>
</feature>
<feature type="transmembrane region" description="Helical" evidence="24">
    <location>
        <begin position="392"/>
        <end position="414"/>
    </location>
</feature>
<feature type="transmembrane region" description="Helical" evidence="24">
    <location>
        <begin position="121"/>
        <end position="147"/>
    </location>
</feature>
<evidence type="ECO:0000256" key="2">
    <source>
        <dbReference type="ARBA" id="ARBA00022448"/>
    </source>
</evidence>
<keyword evidence="2" id="KW-0813">Transport</keyword>
<feature type="transmembrane region" description="Helical" evidence="24">
    <location>
        <begin position="446"/>
        <end position="465"/>
    </location>
</feature>
<reference evidence="28" key="2">
    <citation type="submission" date="2020-10" db="UniProtKB">
        <authorList>
            <consortium name="WormBaseParasite"/>
        </authorList>
    </citation>
    <scope>IDENTIFICATION</scope>
</reference>
<keyword evidence="3" id="KW-1003">Cell membrane</keyword>
<comment type="subunit">
    <text evidence="20">Homodimer; adopts a domain-swap conformation at the scissor helices connecting the transmembrane domain and C-terminal domain. Interacts with KLHL3. Interacts with IL18R1; this interaction is increased by IL18 treatment.</text>
</comment>
<evidence type="ECO:0000256" key="16">
    <source>
        <dbReference type="ARBA" id="ARBA00023201"/>
    </source>
</evidence>
<dbReference type="WBParaSite" id="Pan_g2070.t1">
    <property type="protein sequence ID" value="Pan_g2070.t1"/>
    <property type="gene ID" value="Pan_g2070"/>
</dbReference>
<organism evidence="27 28">
    <name type="scientific">Panagrellus redivivus</name>
    <name type="common">Microworm</name>
    <dbReference type="NCBI Taxonomy" id="6233"/>
    <lineage>
        <taxon>Eukaryota</taxon>
        <taxon>Metazoa</taxon>
        <taxon>Ecdysozoa</taxon>
        <taxon>Nematoda</taxon>
        <taxon>Chromadorea</taxon>
        <taxon>Rhabditida</taxon>
        <taxon>Tylenchina</taxon>
        <taxon>Panagrolaimomorpha</taxon>
        <taxon>Panagrolaimoidea</taxon>
        <taxon>Panagrolaimidae</taxon>
        <taxon>Panagrellus</taxon>
    </lineage>
</organism>
<keyword evidence="4" id="KW-0597">Phosphoprotein</keyword>
<evidence type="ECO:0000256" key="6">
    <source>
        <dbReference type="ARBA" id="ARBA00022741"/>
    </source>
</evidence>
<feature type="transmembrane region" description="Helical" evidence="24">
    <location>
        <begin position="168"/>
        <end position="192"/>
    </location>
</feature>
<feature type="transmembrane region" description="Helical" evidence="24">
    <location>
        <begin position="291"/>
        <end position="313"/>
    </location>
</feature>
<evidence type="ECO:0000256" key="24">
    <source>
        <dbReference type="SAM" id="Phobius"/>
    </source>
</evidence>
<dbReference type="GO" id="GO:0055078">
    <property type="term" value="P:sodium ion homeostasis"/>
    <property type="evidence" value="ECO:0007669"/>
    <property type="project" value="TreeGrafter"/>
</dbReference>
<sequence length="1005" mass="111377">MNKITNAIGSLFRKITTSNNQVHPPNDAARIDMSRENSIKEAEQDSKRMTIQDLIKYEERVGKSDYEVMEESIKTVSVDPDAKKHFEGFGWIKGVLMRCVLCIFGATLFLRMSWIAGQIGIVLGTGVIVLSLVIVVLTAISMSAIVTNGEVKSGGCYYLVSRSLGPEYGGAIGLIFYIANIVNAAMNCVGLAEDIVFKNYLPVIFDGGINDIRIYAGAICTILQAIIFIGTEFENKTQLLLTVSIIISLISHFVGTVMPSTPSQLLSGISGYSLSTFTGNLWPDGHNRETFIAAFGVFFPAMTGIMGGANMSGDLKDPSKAIPKGTMWAIVVTIITYFWCMIVTAATTVRDADCVTPPFDADGNYVMPDCVFNSTCKCGLANDFTIMAQQGAWSPLITLGVIATTLSSASGCLIGAPRVFQALCADKLYPGIFFFAKGHGSNNDPFRAYFLTYFAAMAVIGIGELNPIAELITLFFLAAFAITNFSTFDATLAKAPGFRPTFKYYNKWLSLIGAILCVVTMFIMNWWESLGTLIIFIVLFMYLKYNKTDVNWGSSTDANRYRKALIGLIKIARQSEHVKNYRPQVLVLSGNPAARQALVDFAHSITKGTNLLVCGHVIPYTSSVAATECIRKLNDRYTDWMREQKIKAFYCGVAHTSLREGVQMLMQAVGLGKMQPNILLIGYKDQWRTTLKDEPKNYIEYTGVIADAFEANMSLCIFRNGDQGLDHSAMYANNDENLFIQLPSEMLADSALHDDMSRGIARRNVRPKAMATPKRIASNSNMNKLDVASSLSLPMSVGRNTSESMSASKHAKATVAGKNLRYRSRFPSGFVDVWFTYDDGGLTFLLSHLLTSRSSFLENGKLRFFTICSRGADAEAVRDNLQLMLKKFRIPHREVFVIIEAERDLYQETVDEYETSIADINDDEIRVSDEVLERCHKRTHAVLRQREYLLEHSSASSFIITTLPVAAADIVMSPLYMLWLQLLSEELPPMLFVRGNHSSVMTYYS</sequence>
<keyword evidence="15" id="KW-0325">Glycoprotein</keyword>
<dbReference type="InterPro" id="IPR004841">
    <property type="entry name" value="AA-permease/SLC12A_dom"/>
</dbReference>
<feature type="transmembrane region" description="Helical" evidence="24">
    <location>
        <begin position="504"/>
        <end position="523"/>
    </location>
</feature>
<dbReference type="GO" id="GO:1990573">
    <property type="term" value="P:potassium ion import across plasma membrane"/>
    <property type="evidence" value="ECO:0007669"/>
    <property type="project" value="TreeGrafter"/>
</dbReference>
<dbReference type="GO" id="GO:0055064">
    <property type="term" value="P:chloride ion homeostasis"/>
    <property type="evidence" value="ECO:0007669"/>
    <property type="project" value="TreeGrafter"/>
</dbReference>
<dbReference type="GO" id="GO:0008511">
    <property type="term" value="F:sodium:potassium:chloride symporter activity"/>
    <property type="evidence" value="ECO:0007669"/>
    <property type="project" value="TreeGrafter"/>
</dbReference>
<keyword evidence="5 24" id="KW-0812">Transmembrane</keyword>
<protein>
    <recommendedName>
        <fullName evidence="21">Solute carrier family 12 member 3</fullName>
    </recommendedName>
    <alternativeName>
        <fullName evidence="22">Na-Cl symporter</fullName>
    </alternativeName>
    <alternativeName>
        <fullName evidence="23">Thiazide-sensitive sodium-chloride cotransporter</fullName>
    </alternativeName>
</protein>
<evidence type="ECO:0000256" key="10">
    <source>
        <dbReference type="ARBA" id="ARBA00022989"/>
    </source>
</evidence>
<evidence type="ECO:0000256" key="13">
    <source>
        <dbReference type="ARBA" id="ARBA00023136"/>
    </source>
</evidence>
<keyword evidence="11" id="KW-0915">Sodium</keyword>
<evidence type="ECO:0000256" key="23">
    <source>
        <dbReference type="ARBA" id="ARBA00077939"/>
    </source>
</evidence>
<reference evidence="27" key="1">
    <citation type="journal article" date="2013" name="Genetics">
        <title>The draft genome and transcriptome of Panagrellus redivivus are shaped by the harsh demands of a free-living lifestyle.</title>
        <authorList>
            <person name="Srinivasan J."/>
            <person name="Dillman A.R."/>
            <person name="Macchietto M.G."/>
            <person name="Heikkinen L."/>
            <person name="Lakso M."/>
            <person name="Fracchia K.M."/>
            <person name="Antoshechkin I."/>
            <person name="Mortazavi A."/>
            <person name="Wong G."/>
            <person name="Sternberg P.W."/>
        </authorList>
    </citation>
    <scope>NUCLEOTIDE SEQUENCE [LARGE SCALE GENOMIC DNA]</scope>
    <source>
        <strain evidence="27">MT8872</strain>
    </source>
</reference>
<keyword evidence="14" id="KW-1015">Disulfide bond</keyword>
<evidence type="ECO:0000256" key="8">
    <source>
        <dbReference type="ARBA" id="ARBA00022843"/>
    </source>
</evidence>
<keyword evidence="13 24" id="KW-0472">Membrane</keyword>
<keyword evidence="16" id="KW-0739">Sodium transport</keyword>
<evidence type="ECO:0000256" key="5">
    <source>
        <dbReference type="ARBA" id="ARBA00022692"/>
    </source>
</evidence>
<feature type="transmembrane region" description="Helical" evidence="24">
    <location>
        <begin position="471"/>
        <end position="492"/>
    </location>
</feature>
<dbReference type="AlphaFoldDB" id="A0A7E4VI10"/>
<evidence type="ECO:0000256" key="1">
    <source>
        <dbReference type="ARBA" id="ARBA00004424"/>
    </source>
</evidence>
<evidence type="ECO:0000256" key="9">
    <source>
        <dbReference type="ARBA" id="ARBA00022847"/>
    </source>
</evidence>
<dbReference type="PANTHER" id="PTHR11827:SF103">
    <property type="entry name" value="SODIUM CHLORIDE COTRANSPORTER 69, ISOFORM E"/>
    <property type="match status" value="1"/>
</dbReference>
<dbReference type="GO" id="GO:0016324">
    <property type="term" value="C:apical plasma membrane"/>
    <property type="evidence" value="ECO:0007669"/>
    <property type="project" value="UniProtKB-SubCell"/>
</dbReference>
<evidence type="ECO:0000259" key="25">
    <source>
        <dbReference type="Pfam" id="PF00324"/>
    </source>
</evidence>
<dbReference type="GO" id="GO:0005524">
    <property type="term" value="F:ATP binding"/>
    <property type="evidence" value="ECO:0007669"/>
    <property type="project" value="UniProtKB-KW"/>
</dbReference>
<dbReference type="Pfam" id="PF03522">
    <property type="entry name" value="SLC12"/>
    <property type="match status" value="1"/>
</dbReference>
<evidence type="ECO:0000256" key="12">
    <source>
        <dbReference type="ARBA" id="ARBA00023065"/>
    </source>
</evidence>
<comment type="function">
    <text evidence="19">Electroneutral sodium and chloride ion cotransporter, which acts as a key mediator of sodium and chloride reabsorption in kidney distal convoluted tubules. Also acts as a receptor for the pro-inflammatory cytokine IL18, thereby contributing to IL18-induced cytokine production, including IFNG, IL6, IL18 and CCL2. May act either independently of IL18R1, or in a complex with IL18R1.</text>
</comment>
<accession>A0A7E4VI10</accession>
<feature type="domain" description="SLC12A transporter C-terminal" evidence="26">
    <location>
        <begin position="595"/>
        <end position="1005"/>
    </location>
</feature>
<dbReference type="InterPro" id="IPR018491">
    <property type="entry name" value="SLC12_C"/>
</dbReference>
<evidence type="ECO:0000256" key="17">
    <source>
        <dbReference type="ARBA" id="ARBA00023214"/>
    </source>
</evidence>
<evidence type="ECO:0000256" key="21">
    <source>
        <dbReference type="ARBA" id="ARBA00073714"/>
    </source>
</evidence>
<dbReference type="InterPro" id="IPR004842">
    <property type="entry name" value="SLC12A_fam"/>
</dbReference>
<evidence type="ECO:0000256" key="19">
    <source>
        <dbReference type="ARBA" id="ARBA00056815"/>
    </source>
</evidence>
<keyword evidence="8" id="KW-0832">Ubl conjugation</keyword>
<keyword evidence="27" id="KW-1185">Reference proteome</keyword>
<evidence type="ECO:0000256" key="20">
    <source>
        <dbReference type="ARBA" id="ARBA00063035"/>
    </source>
</evidence>
<evidence type="ECO:0000256" key="14">
    <source>
        <dbReference type="ARBA" id="ARBA00023157"/>
    </source>
</evidence>
<keyword evidence="9" id="KW-0769">Symport</keyword>
<evidence type="ECO:0000256" key="3">
    <source>
        <dbReference type="ARBA" id="ARBA00022475"/>
    </source>
</evidence>
<dbReference type="GO" id="GO:0055075">
    <property type="term" value="P:potassium ion homeostasis"/>
    <property type="evidence" value="ECO:0007669"/>
    <property type="project" value="TreeGrafter"/>
</dbReference>
<evidence type="ECO:0000256" key="18">
    <source>
        <dbReference type="ARBA" id="ARBA00050884"/>
    </source>
</evidence>
<evidence type="ECO:0000256" key="22">
    <source>
        <dbReference type="ARBA" id="ARBA00076232"/>
    </source>
</evidence>
<evidence type="ECO:0000256" key="11">
    <source>
        <dbReference type="ARBA" id="ARBA00023053"/>
    </source>
</evidence>
<feature type="transmembrane region" description="Helical" evidence="24">
    <location>
        <begin position="212"/>
        <end position="230"/>
    </location>
</feature>
<dbReference type="FunFam" id="1.20.1740.10:FF:000018">
    <property type="entry name" value="solute carrier family 12 member 3 isoform X2"/>
    <property type="match status" value="1"/>
</dbReference>
<keyword evidence="12" id="KW-0406">Ion transport</keyword>
<name>A0A7E4VI10_PANRE</name>
<feature type="transmembrane region" description="Helical" evidence="24">
    <location>
        <begin position="239"/>
        <end position="258"/>
    </location>
</feature>
<keyword evidence="7" id="KW-0067">ATP-binding</keyword>
<proteinExistence type="predicted"/>
<evidence type="ECO:0000313" key="27">
    <source>
        <dbReference type="Proteomes" id="UP000492821"/>
    </source>
</evidence>
<dbReference type="GO" id="GO:0006884">
    <property type="term" value="P:cell volume homeostasis"/>
    <property type="evidence" value="ECO:0007669"/>
    <property type="project" value="TreeGrafter"/>
</dbReference>
<dbReference type="PANTHER" id="PTHR11827">
    <property type="entry name" value="SOLUTE CARRIER FAMILY 12, CATION COTRANSPORTERS"/>
    <property type="match status" value="1"/>
</dbReference>
<evidence type="ECO:0000259" key="26">
    <source>
        <dbReference type="Pfam" id="PF03522"/>
    </source>
</evidence>
<evidence type="ECO:0000256" key="15">
    <source>
        <dbReference type="ARBA" id="ARBA00023180"/>
    </source>
</evidence>
<feature type="transmembrane region" description="Helical" evidence="24">
    <location>
        <begin position="325"/>
        <end position="349"/>
    </location>
</feature>
<evidence type="ECO:0000256" key="4">
    <source>
        <dbReference type="ARBA" id="ARBA00022553"/>
    </source>
</evidence>
<feature type="transmembrane region" description="Helical" evidence="24">
    <location>
        <begin position="95"/>
        <end position="115"/>
    </location>
</feature>
<dbReference type="Pfam" id="PF00324">
    <property type="entry name" value="AA_permease"/>
    <property type="match status" value="1"/>
</dbReference>
<keyword evidence="10 24" id="KW-1133">Transmembrane helix</keyword>
<evidence type="ECO:0000256" key="7">
    <source>
        <dbReference type="ARBA" id="ARBA00022840"/>
    </source>
</evidence>